<evidence type="ECO:0000313" key="8">
    <source>
        <dbReference type="EMBL" id="JAT24831.1"/>
    </source>
</evidence>
<evidence type="ECO:0000256" key="1">
    <source>
        <dbReference type="ARBA" id="ARBA00022723"/>
    </source>
</evidence>
<feature type="compositionally biased region" description="Polar residues" evidence="6">
    <location>
        <begin position="120"/>
        <end position="138"/>
    </location>
</feature>
<evidence type="ECO:0000256" key="4">
    <source>
        <dbReference type="ARBA" id="ARBA00023125"/>
    </source>
</evidence>
<organism evidence="8">
    <name type="scientific">Graphocephala atropunctata</name>
    <dbReference type="NCBI Taxonomy" id="36148"/>
    <lineage>
        <taxon>Eukaryota</taxon>
        <taxon>Metazoa</taxon>
        <taxon>Ecdysozoa</taxon>
        <taxon>Arthropoda</taxon>
        <taxon>Hexapoda</taxon>
        <taxon>Insecta</taxon>
        <taxon>Pterygota</taxon>
        <taxon>Neoptera</taxon>
        <taxon>Paraneoptera</taxon>
        <taxon>Hemiptera</taxon>
        <taxon>Auchenorrhyncha</taxon>
        <taxon>Membracoidea</taxon>
        <taxon>Cicadellidae</taxon>
        <taxon>Cicadellinae</taxon>
        <taxon>Cicadellini</taxon>
        <taxon>Graphocephala</taxon>
    </lineage>
</organism>
<dbReference type="InterPro" id="IPR026516">
    <property type="entry name" value="THAP1/10"/>
</dbReference>
<gene>
    <name evidence="8" type="ORF">g.49246</name>
</gene>
<name>A0A1B6LM66_9HEMI</name>
<evidence type="ECO:0000256" key="3">
    <source>
        <dbReference type="ARBA" id="ARBA00022833"/>
    </source>
</evidence>
<dbReference type="InterPro" id="IPR006612">
    <property type="entry name" value="THAP_Znf"/>
</dbReference>
<dbReference type="PROSITE" id="PS50950">
    <property type="entry name" value="ZF_THAP"/>
    <property type="match status" value="1"/>
</dbReference>
<dbReference type="EMBL" id="GEBQ01015146">
    <property type="protein sequence ID" value="JAT24831.1"/>
    <property type="molecule type" value="Transcribed_RNA"/>
</dbReference>
<keyword evidence="2 5" id="KW-0863">Zinc-finger</keyword>
<proteinExistence type="predicted"/>
<dbReference type="SMART" id="SM00980">
    <property type="entry name" value="THAP"/>
    <property type="match status" value="1"/>
</dbReference>
<dbReference type="Pfam" id="PF05485">
    <property type="entry name" value="THAP"/>
    <property type="match status" value="1"/>
</dbReference>
<evidence type="ECO:0000259" key="7">
    <source>
        <dbReference type="PROSITE" id="PS50950"/>
    </source>
</evidence>
<dbReference type="SMART" id="SM00692">
    <property type="entry name" value="DM3"/>
    <property type="match status" value="1"/>
</dbReference>
<dbReference type="PANTHER" id="PTHR46600:SF11">
    <property type="entry name" value="THAP DOMAIN-CONTAINING PROTEIN 10"/>
    <property type="match status" value="1"/>
</dbReference>
<dbReference type="GO" id="GO:0043565">
    <property type="term" value="F:sequence-specific DNA binding"/>
    <property type="evidence" value="ECO:0007669"/>
    <property type="project" value="InterPro"/>
</dbReference>
<feature type="non-terminal residue" evidence="8">
    <location>
        <position position="1"/>
    </location>
</feature>
<protein>
    <recommendedName>
        <fullName evidence="7">THAP-type domain-containing protein</fullName>
    </recommendedName>
</protein>
<evidence type="ECO:0000256" key="2">
    <source>
        <dbReference type="ARBA" id="ARBA00022771"/>
    </source>
</evidence>
<feature type="domain" description="THAP-type" evidence="7">
    <location>
        <begin position="277"/>
        <end position="361"/>
    </location>
</feature>
<dbReference type="GO" id="GO:0008270">
    <property type="term" value="F:zinc ion binding"/>
    <property type="evidence" value="ECO:0007669"/>
    <property type="project" value="UniProtKB-KW"/>
</dbReference>
<dbReference type="SUPFAM" id="SSF57716">
    <property type="entry name" value="Glucocorticoid receptor-like (DNA-binding domain)"/>
    <property type="match status" value="1"/>
</dbReference>
<keyword evidence="1" id="KW-0479">Metal-binding</keyword>
<feature type="region of interest" description="Disordered" evidence="6">
    <location>
        <begin position="120"/>
        <end position="190"/>
    </location>
</feature>
<keyword evidence="4 5" id="KW-0238">DNA-binding</keyword>
<feature type="compositionally biased region" description="Polar residues" evidence="6">
    <location>
        <begin position="146"/>
        <end position="172"/>
    </location>
</feature>
<reference evidence="8" key="1">
    <citation type="submission" date="2015-11" db="EMBL/GenBank/DDBJ databases">
        <title>De novo transcriptome assembly of four potential Pierce s Disease insect vectors from Arizona vineyards.</title>
        <authorList>
            <person name="Tassone E.E."/>
        </authorList>
    </citation>
    <scope>NUCLEOTIDE SEQUENCE</scope>
</reference>
<evidence type="ECO:0000256" key="6">
    <source>
        <dbReference type="SAM" id="MobiDB-lite"/>
    </source>
</evidence>
<dbReference type="AlphaFoldDB" id="A0A1B6LM66"/>
<dbReference type="PANTHER" id="PTHR46600">
    <property type="entry name" value="THAP DOMAIN-CONTAINING"/>
    <property type="match status" value="1"/>
</dbReference>
<sequence>PSRTLELQIVCEMHFSQDSFENNARSKLRENSVPFVKIKNKKMSKGPIPIPTSEKGVETKDTPSALSTKTFKATNNIPKLLCTVIPKKTSNTRSLPNTYLKKTNINPTPLTMKATNTTPSVALGETNNTPRPQLSKTLKGTPISGEYQSSKISTSKELPQPKEISTATQSSVVEKDEISSQSPPNIELTPDTETINEVSASTATPLQLSKPSLTAILNNVVDIEKPSTPQVCDASPIISETHELTSNKRKLSETEIERDLVSLQQRITDNTGNTSSSKRRCSFFGCTQTKAKCPTLHFFGFPVKRPGICQKWIVNCGNSSLFDLPEQTLSKKVVCEKHFTDYSFFSKMKKNLKKNAIPTISPEETDL</sequence>
<keyword evidence="3" id="KW-0862">Zinc</keyword>
<accession>A0A1B6LM66</accession>
<evidence type="ECO:0000256" key="5">
    <source>
        <dbReference type="PROSITE-ProRule" id="PRU00309"/>
    </source>
</evidence>